<keyword evidence="1" id="KW-0596">Phosphopantetheine</keyword>
<dbReference type="Gene3D" id="3.30.70.3290">
    <property type="match status" value="1"/>
</dbReference>
<keyword evidence="5" id="KW-0443">Lipid metabolism</keyword>
<evidence type="ECO:0000259" key="11">
    <source>
        <dbReference type="PROSITE" id="PS52004"/>
    </source>
</evidence>
<proteinExistence type="predicted"/>
<dbReference type="SUPFAM" id="SSF52151">
    <property type="entry name" value="FabD/lysophospholipase-like"/>
    <property type="match status" value="1"/>
</dbReference>
<dbReference type="Gene3D" id="3.40.50.720">
    <property type="entry name" value="NAD(P)-binding Rossmann-like Domain"/>
    <property type="match status" value="1"/>
</dbReference>
<dbReference type="InterPro" id="IPR014030">
    <property type="entry name" value="Ketoacyl_synth_N"/>
</dbReference>
<evidence type="ECO:0000256" key="2">
    <source>
        <dbReference type="ARBA" id="ARBA00022553"/>
    </source>
</evidence>
<dbReference type="Gene3D" id="3.40.47.10">
    <property type="match status" value="1"/>
</dbReference>
<dbReference type="RefSeq" id="WP_181353773.1">
    <property type="nucleotide sequence ID" value="NZ_JABJWZ010000037.1"/>
</dbReference>
<dbReference type="SMART" id="SM00827">
    <property type="entry name" value="PKS_AT"/>
    <property type="match status" value="1"/>
</dbReference>
<dbReference type="InterPro" id="IPR014031">
    <property type="entry name" value="Ketoacyl_synth_C"/>
</dbReference>
<sequence>MTHGRVGAAAGPEPTHDRTEEPLPEEGVAVIGMAGRFPGASDVDALWRMVVAGEVGATAYTDEELAAAGVPRRLIDDPATVKSGFPLADHDRFDAEFFGITRTEAELMDPQHRLLLETAWQALERAGHRPDAVGARTGVFAGVAGNDYLRERAAPAAAGGRVSDEIQLAVGNDPGMLALRISHRLGLTGPSLTVQSACSSSLVAVHLAVQSLLARESDMALAGGVAVREFEPRGYRHEEGAILSEDGRCRPFDAAATGTVSGDGVALVVLKRLADAVADGDHVHAVIRGSAVNNDGGDKVGFTAPSERGQAEVVAEALAVAGVEPDTVQYVEAHGTATPLGDPIEVRALTEVFGPDLPAGSVHLGSVKSNVGHLDAAAGVTGLVKAVLALEHRHLPPTAHFREPNPELDLDKGPFRVGATGVPWPPTERAPRAGVSAFGIGGTNAHVVLEAAPSVAPAPSEEPDWQVLPLSARTPQDLDAAAGRLADALEAGVGASLADTAHTLQAGRAPLAHRRTVVAADPASAAAALRRSAGGADTGGTPDGPGAPDVVFLFPGQGAQYPGMGAELHRDEPAFREAFDACADVLRPLVGWDPREVVFTAAADDPAARERLSRTGFTQPAVFAVDYALAHLLMSWGVRPDAMGGHSLGELVSGCLAGVFSLEDALRVVARRAELMAELPPGRMLSVLLDEDSLTSLLDGREATVAAVNAPGSCVVGGTEEEIAELRRELTARGVSVRELQTSHAFHTRLVEPALPGLAEVLRPLRLRRPEIPFLSNVTGTWITDEQATDPEYWVAHTRRPVRFADGVRTLARRGPAVLVEVGPGSQLTGLVRAHEGARQAVPLLPRTGGTGDAPAEGRTAREGLAALWRGGVAVDWPALHRGVARRRVPLPAYPFAGPRHMLPRAEPAGGVGVRRDPARWTYTPVWHPAPPLRSAGQALNAAPGAAPEGWLVLADERGLADGVSRLLRAHGHRVVTVRRGTAYERTAQDRFAVDPANSGELPAVIRELRSEGYAVDRVLHAWSVLDHAAHDEAAPDHAAERCARALDAGFHTLVELAQTLGETGEERAVRVDVVTDRLQDAHGTPVLRPERATVHGAVTVLPQEYAWLSCRAVDVDLGPGVEPAEVARRLAAELAGPGTEPLVAHRGGQRLRRAFAPVTLPPAAGDARAWREGAGYLVTGVSGEAGLSFAEHLARIGARLLLVSDPPDTTTADTPGDSDTASTRRHAERLRALLEAHPDTVSHRVADLCEPDEARSVVAEAAALPGGLHGVLHMPHTRGSGLVALKSRRDFEAVLAARVRALLLLEELLAEVLAERPLDFLLVGSATTGVVGGFGQSENTAAAAFVDAHAHAGAARGRHVVALDVAQWEWDDWFEQQMAGLPEVRALYERLRHAQGVATDDGVTLARAALAAGLPQVVVSRADFQDVLADQAQLTAASFTDNLHGDRGDDNWDPATVWPDDEVAQAVARVWRDMLGVSPIGPDDDFYELGGNSLFAIQIVGRLRQEYGDFPMSAVFEAPTVPALASAIRAHQAEAIGLDEFEALLREVEGLSADEAEAKLRGEV</sequence>
<evidence type="ECO:0000256" key="9">
    <source>
        <dbReference type="SAM" id="MobiDB-lite"/>
    </source>
</evidence>
<dbReference type="SUPFAM" id="SSF51735">
    <property type="entry name" value="NAD(P)-binding Rossmann-fold domains"/>
    <property type="match status" value="2"/>
</dbReference>
<dbReference type="Pfam" id="PF00109">
    <property type="entry name" value="ketoacyl-synt"/>
    <property type="match status" value="1"/>
</dbReference>
<evidence type="ECO:0000256" key="5">
    <source>
        <dbReference type="ARBA" id="ARBA00023098"/>
    </source>
</evidence>
<organism evidence="12 13">
    <name type="scientific">Streptomyces alkaliterrae</name>
    <dbReference type="NCBI Taxonomy" id="2213162"/>
    <lineage>
        <taxon>Bacteria</taxon>
        <taxon>Bacillati</taxon>
        <taxon>Actinomycetota</taxon>
        <taxon>Actinomycetes</taxon>
        <taxon>Kitasatosporales</taxon>
        <taxon>Streptomycetaceae</taxon>
        <taxon>Streptomyces</taxon>
    </lineage>
</organism>
<evidence type="ECO:0000313" key="12">
    <source>
        <dbReference type="EMBL" id="MBB1253078.1"/>
    </source>
</evidence>
<keyword evidence="2" id="KW-0597">Phosphoprotein</keyword>
<evidence type="ECO:0000259" key="10">
    <source>
        <dbReference type="PROSITE" id="PS50075"/>
    </source>
</evidence>
<protein>
    <submittedName>
        <fullName evidence="12">Acyltransferase domain-containing protein</fullName>
    </submittedName>
</protein>
<dbReference type="Pfam" id="PF00550">
    <property type="entry name" value="PP-binding"/>
    <property type="match status" value="1"/>
</dbReference>
<dbReference type="InterPro" id="IPR020841">
    <property type="entry name" value="PKS_Beta-ketoAc_synthase_dom"/>
</dbReference>
<dbReference type="GO" id="GO:0004312">
    <property type="term" value="F:fatty acid synthase activity"/>
    <property type="evidence" value="ECO:0007669"/>
    <property type="project" value="TreeGrafter"/>
</dbReference>
<comment type="caution">
    <text evidence="12">The sequence shown here is derived from an EMBL/GenBank/DDBJ whole genome shotgun (WGS) entry which is preliminary data.</text>
</comment>
<dbReference type="Pfam" id="PF02801">
    <property type="entry name" value="Ketoacyl-synt_C"/>
    <property type="match status" value="1"/>
</dbReference>
<dbReference type="Pfam" id="PF00698">
    <property type="entry name" value="Acyl_transf_1"/>
    <property type="match status" value="1"/>
</dbReference>
<keyword evidence="6" id="KW-0045">Antibiotic biosynthesis</keyword>
<dbReference type="GO" id="GO:0006633">
    <property type="term" value="P:fatty acid biosynthetic process"/>
    <property type="evidence" value="ECO:0007669"/>
    <property type="project" value="InterPro"/>
</dbReference>
<keyword evidence="7" id="KW-0511">Multifunctional enzyme</keyword>
<accession>A0A7W3ZLU3</accession>
<dbReference type="PROSITE" id="PS00606">
    <property type="entry name" value="KS3_1"/>
    <property type="match status" value="1"/>
</dbReference>
<dbReference type="PANTHER" id="PTHR43775">
    <property type="entry name" value="FATTY ACID SYNTHASE"/>
    <property type="match status" value="1"/>
</dbReference>
<dbReference type="InterPro" id="IPR050091">
    <property type="entry name" value="PKS_NRPS_Biosynth_Enz"/>
</dbReference>
<evidence type="ECO:0000256" key="6">
    <source>
        <dbReference type="ARBA" id="ARBA00023194"/>
    </source>
</evidence>
<dbReference type="InterPro" id="IPR036736">
    <property type="entry name" value="ACP-like_sf"/>
</dbReference>
<dbReference type="PROSITE" id="PS52004">
    <property type="entry name" value="KS3_2"/>
    <property type="match status" value="1"/>
</dbReference>
<feature type="region of interest" description="Disordered" evidence="9">
    <location>
        <begin position="1205"/>
        <end position="1225"/>
    </location>
</feature>
<dbReference type="InterPro" id="IPR016036">
    <property type="entry name" value="Malonyl_transacylase_ACP-bd"/>
</dbReference>
<reference evidence="13" key="1">
    <citation type="submission" date="2020-05" db="EMBL/GenBank/DDBJ databases">
        <title>Classification of alakaliphilic streptomycetes isolated from an alkaline soil next to Lonar Crater, India and a proposal for the recognition of Streptomyces alkaliterrae sp. nov.</title>
        <authorList>
            <person name="Golinska P."/>
        </authorList>
    </citation>
    <scope>NUCLEOTIDE SEQUENCE [LARGE SCALE GENOMIC DNA]</scope>
    <source>
        <strain evidence="13">OF3</strain>
    </source>
</reference>
<dbReference type="InterPro" id="IPR001227">
    <property type="entry name" value="Ac_transferase_dom_sf"/>
</dbReference>
<keyword evidence="3 12" id="KW-0808">Transferase</keyword>
<dbReference type="InterPro" id="IPR057326">
    <property type="entry name" value="KR_dom"/>
</dbReference>
<dbReference type="EMBL" id="JABJWZ010000037">
    <property type="protein sequence ID" value="MBB1253078.1"/>
    <property type="molecule type" value="Genomic_DNA"/>
</dbReference>
<dbReference type="Pfam" id="PF16197">
    <property type="entry name" value="KAsynt_C_assoc"/>
    <property type="match status" value="1"/>
</dbReference>
<dbReference type="SUPFAM" id="SSF53901">
    <property type="entry name" value="Thiolase-like"/>
    <property type="match status" value="1"/>
</dbReference>
<evidence type="ECO:0000256" key="1">
    <source>
        <dbReference type="ARBA" id="ARBA00022450"/>
    </source>
</evidence>
<feature type="domain" description="Carrier" evidence="10">
    <location>
        <begin position="1459"/>
        <end position="1533"/>
    </location>
</feature>
<gene>
    <name evidence="12" type="ORF">H3146_06800</name>
</gene>
<dbReference type="InterPro" id="IPR016039">
    <property type="entry name" value="Thiolase-like"/>
</dbReference>
<dbReference type="Pfam" id="PF08659">
    <property type="entry name" value="KR"/>
    <property type="match status" value="1"/>
</dbReference>
<dbReference type="InterPro" id="IPR013968">
    <property type="entry name" value="PKS_KR"/>
</dbReference>
<dbReference type="SUPFAM" id="SSF47336">
    <property type="entry name" value="ACP-like"/>
    <property type="match status" value="1"/>
</dbReference>
<dbReference type="CDD" id="cd00833">
    <property type="entry name" value="PKS"/>
    <property type="match status" value="1"/>
</dbReference>
<evidence type="ECO:0000256" key="4">
    <source>
        <dbReference type="ARBA" id="ARBA00022832"/>
    </source>
</evidence>
<dbReference type="Proteomes" id="UP000525686">
    <property type="component" value="Unassembled WGS sequence"/>
</dbReference>
<dbReference type="SMART" id="SM00825">
    <property type="entry name" value="PKS_KS"/>
    <property type="match status" value="1"/>
</dbReference>
<feature type="compositionally biased region" description="Low complexity" evidence="9">
    <location>
        <begin position="1205"/>
        <end position="1222"/>
    </location>
</feature>
<dbReference type="GO" id="GO:0004315">
    <property type="term" value="F:3-oxoacyl-[acyl-carrier-protein] synthase activity"/>
    <property type="evidence" value="ECO:0007669"/>
    <property type="project" value="InterPro"/>
</dbReference>
<evidence type="ECO:0000256" key="8">
    <source>
        <dbReference type="ARBA" id="ARBA00023315"/>
    </source>
</evidence>
<dbReference type="InterPro" id="IPR036291">
    <property type="entry name" value="NAD(P)-bd_dom_sf"/>
</dbReference>
<dbReference type="InterPro" id="IPR016035">
    <property type="entry name" value="Acyl_Trfase/lysoPLipase"/>
</dbReference>
<evidence type="ECO:0000256" key="7">
    <source>
        <dbReference type="ARBA" id="ARBA00023268"/>
    </source>
</evidence>
<dbReference type="GO" id="GO:0017000">
    <property type="term" value="P:antibiotic biosynthetic process"/>
    <property type="evidence" value="ECO:0007669"/>
    <property type="project" value="UniProtKB-KW"/>
</dbReference>
<evidence type="ECO:0000313" key="13">
    <source>
        <dbReference type="Proteomes" id="UP000525686"/>
    </source>
</evidence>
<dbReference type="GO" id="GO:0031177">
    <property type="term" value="F:phosphopantetheine binding"/>
    <property type="evidence" value="ECO:0007669"/>
    <property type="project" value="InterPro"/>
</dbReference>
<dbReference type="Gene3D" id="3.40.366.10">
    <property type="entry name" value="Malonyl-Coenzyme A Acyl Carrier Protein, domain 2"/>
    <property type="match status" value="1"/>
</dbReference>
<feature type="region of interest" description="Disordered" evidence="9">
    <location>
        <begin position="1"/>
        <end position="22"/>
    </location>
</feature>
<keyword evidence="4" id="KW-0276">Fatty acid metabolism</keyword>
<evidence type="ECO:0000256" key="3">
    <source>
        <dbReference type="ARBA" id="ARBA00022679"/>
    </source>
</evidence>
<dbReference type="InterPro" id="IPR018201">
    <property type="entry name" value="Ketoacyl_synth_AS"/>
</dbReference>
<dbReference type="Gene3D" id="1.10.1200.10">
    <property type="entry name" value="ACP-like"/>
    <property type="match status" value="1"/>
</dbReference>
<dbReference type="SMART" id="SM00823">
    <property type="entry name" value="PKS_PP"/>
    <property type="match status" value="1"/>
</dbReference>
<dbReference type="SUPFAM" id="SSF55048">
    <property type="entry name" value="Probable ACP-binding domain of malonyl-CoA ACP transacylase"/>
    <property type="match status" value="1"/>
</dbReference>
<dbReference type="PROSITE" id="PS50075">
    <property type="entry name" value="CARRIER"/>
    <property type="match status" value="1"/>
</dbReference>
<dbReference type="SMART" id="SM00822">
    <property type="entry name" value="PKS_KR"/>
    <property type="match status" value="1"/>
</dbReference>
<keyword evidence="8 12" id="KW-0012">Acyltransferase</keyword>
<feature type="domain" description="Ketosynthase family 3 (KS3)" evidence="11">
    <location>
        <begin position="25"/>
        <end position="451"/>
    </location>
</feature>
<dbReference type="InterPro" id="IPR020806">
    <property type="entry name" value="PKS_PP-bd"/>
</dbReference>
<name>A0A7W3ZLU3_9ACTN</name>
<dbReference type="Gene3D" id="3.30.70.250">
    <property type="entry name" value="Malonyl-CoA ACP transacylase, ACP-binding"/>
    <property type="match status" value="1"/>
</dbReference>
<dbReference type="InterPro" id="IPR009081">
    <property type="entry name" value="PP-bd_ACP"/>
</dbReference>
<dbReference type="FunFam" id="3.40.47.10:FF:000042">
    <property type="entry name" value="Polyketide synthase Pks13"/>
    <property type="match status" value="1"/>
</dbReference>
<dbReference type="PANTHER" id="PTHR43775:SF51">
    <property type="entry name" value="INACTIVE PHENOLPHTHIOCEROL SYNTHESIS POLYKETIDE SYNTHASE TYPE I PKS1-RELATED"/>
    <property type="match status" value="1"/>
</dbReference>
<dbReference type="InterPro" id="IPR032821">
    <property type="entry name" value="PKS_assoc"/>
</dbReference>
<dbReference type="InterPro" id="IPR014043">
    <property type="entry name" value="Acyl_transferase_dom"/>
</dbReference>